<dbReference type="InterPro" id="IPR004330">
    <property type="entry name" value="FAR1_DNA_bnd_dom"/>
</dbReference>
<dbReference type="EMBL" id="SDMP01000016">
    <property type="protein sequence ID" value="RYR03398.1"/>
    <property type="molecule type" value="Genomic_DNA"/>
</dbReference>
<organism evidence="2 3">
    <name type="scientific">Arachis hypogaea</name>
    <name type="common">Peanut</name>
    <dbReference type="NCBI Taxonomy" id="3818"/>
    <lineage>
        <taxon>Eukaryota</taxon>
        <taxon>Viridiplantae</taxon>
        <taxon>Streptophyta</taxon>
        <taxon>Embryophyta</taxon>
        <taxon>Tracheophyta</taxon>
        <taxon>Spermatophyta</taxon>
        <taxon>Magnoliopsida</taxon>
        <taxon>eudicotyledons</taxon>
        <taxon>Gunneridae</taxon>
        <taxon>Pentapetalae</taxon>
        <taxon>rosids</taxon>
        <taxon>fabids</taxon>
        <taxon>Fabales</taxon>
        <taxon>Fabaceae</taxon>
        <taxon>Papilionoideae</taxon>
        <taxon>50 kb inversion clade</taxon>
        <taxon>dalbergioids sensu lato</taxon>
        <taxon>Dalbergieae</taxon>
        <taxon>Pterocarpus clade</taxon>
        <taxon>Arachis</taxon>
    </lineage>
</organism>
<gene>
    <name evidence="2" type="ORF">Ahy_B06g082318</name>
</gene>
<comment type="caution">
    <text evidence="2">The sequence shown here is derived from an EMBL/GenBank/DDBJ whole genome shotgun (WGS) entry which is preliminary data.</text>
</comment>
<dbReference type="AlphaFoldDB" id="A0A444YNE2"/>
<name>A0A444YNE2_ARAHY</name>
<protein>
    <recommendedName>
        <fullName evidence="1">FAR1 domain-containing protein</fullName>
    </recommendedName>
</protein>
<proteinExistence type="predicted"/>
<dbReference type="Pfam" id="PF03101">
    <property type="entry name" value="FAR1"/>
    <property type="match status" value="1"/>
</dbReference>
<dbReference type="Proteomes" id="UP000289738">
    <property type="component" value="Chromosome B06"/>
</dbReference>
<evidence type="ECO:0000259" key="1">
    <source>
        <dbReference type="Pfam" id="PF03101"/>
    </source>
</evidence>
<accession>A0A444YNE2</accession>
<dbReference type="PANTHER" id="PTHR47718">
    <property type="entry name" value="OS01G0519700 PROTEIN"/>
    <property type="match status" value="1"/>
</dbReference>
<evidence type="ECO:0000313" key="2">
    <source>
        <dbReference type="EMBL" id="RYR03398.1"/>
    </source>
</evidence>
<keyword evidence="3" id="KW-1185">Reference proteome</keyword>
<feature type="domain" description="FAR1" evidence="1">
    <location>
        <begin position="5"/>
        <end position="51"/>
    </location>
</feature>
<reference evidence="2 3" key="1">
    <citation type="submission" date="2019-01" db="EMBL/GenBank/DDBJ databases">
        <title>Sequencing of cultivated peanut Arachis hypogaea provides insights into genome evolution and oil improvement.</title>
        <authorList>
            <person name="Chen X."/>
        </authorList>
    </citation>
    <scope>NUCLEOTIDE SEQUENCE [LARGE SCALE GENOMIC DNA]</scope>
    <source>
        <strain evidence="3">cv. Fuhuasheng</strain>
        <tissue evidence="2">Leaves</tissue>
    </source>
</reference>
<evidence type="ECO:0000313" key="3">
    <source>
        <dbReference type="Proteomes" id="UP000289738"/>
    </source>
</evidence>
<sequence>MKSYDESSQCKPEPKPETRCGCQAEMRVRIHINTGRWIITYFEEVHNHEMLADELTFMLPGHRKIDAGAIDQMNMMLKVGIKTPQIYAFFVNTAGGFHNVSFLKRDMYNQIDKQRRLLGRGCHGLLKVLLKTIPECLAMKKAIESVFPGAYYLLCA</sequence>